<proteinExistence type="predicted"/>
<gene>
    <name evidence="2" type="ORF">NDU88_002798</name>
</gene>
<dbReference type="Proteomes" id="UP001066276">
    <property type="component" value="Chromosome 4_1"/>
</dbReference>
<dbReference type="AlphaFoldDB" id="A0AAV7T4P6"/>
<comment type="caution">
    <text evidence="2">The sequence shown here is derived from an EMBL/GenBank/DDBJ whole genome shotgun (WGS) entry which is preliminary data.</text>
</comment>
<organism evidence="2 3">
    <name type="scientific">Pleurodeles waltl</name>
    <name type="common">Iberian ribbed newt</name>
    <dbReference type="NCBI Taxonomy" id="8319"/>
    <lineage>
        <taxon>Eukaryota</taxon>
        <taxon>Metazoa</taxon>
        <taxon>Chordata</taxon>
        <taxon>Craniata</taxon>
        <taxon>Vertebrata</taxon>
        <taxon>Euteleostomi</taxon>
        <taxon>Amphibia</taxon>
        <taxon>Batrachia</taxon>
        <taxon>Caudata</taxon>
        <taxon>Salamandroidea</taxon>
        <taxon>Salamandridae</taxon>
        <taxon>Pleurodelinae</taxon>
        <taxon>Pleurodeles</taxon>
    </lineage>
</organism>
<evidence type="ECO:0000313" key="3">
    <source>
        <dbReference type="Proteomes" id="UP001066276"/>
    </source>
</evidence>
<feature type="region of interest" description="Disordered" evidence="1">
    <location>
        <begin position="48"/>
        <end position="75"/>
    </location>
</feature>
<protein>
    <submittedName>
        <fullName evidence="2">Uncharacterized protein</fullName>
    </submittedName>
</protein>
<accession>A0AAV7T4P6</accession>
<evidence type="ECO:0000313" key="2">
    <source>
        <dbReference type="EMBL" id="KAJ1170927.1"/>
    </source>
</evidence>
<sequence length="114" mass="12868">MTGGREVPLLLRCCCEDAVRTAREASGRAAPDRHLRELLRPLATGEVRAERRGKGTGVSEAAGEPPGATIEDCRRQKRNVRKLEREYKKTPSTDIKEKPCQAQRIYKALIRQRK</sequence>
<reference evidence="2" key="1">
    <citation type="journal article" date="2022" name="bioRxiv">
        <title>Sequencing and chromosome-scale assembly of the giantPleurodeles waltlgenome.</title>
        <authorList>
            <person name="Brown T."/>
            <person name="Elewa A."/>
            <person name="Iarovenko S."/>
            <person name="Subramanian E."/>
            <person name="Araus A.J."/>
            <person name="Petzold A."/>
            <person name="Susuki M."/>
            <person name="Suzuki K.-i.T."/>
            <person name="Hayashi T."/>
            <person name="Toyoda A."/>
            <person name="Oliveira C."/>
            <person name="Osipova E."/>
            <person name="Leigh N.D."/>
            <person name="Simon A."/>
            <person name="Yun M.H."/>
        </authorList>
    </citation>
    <scope>NUCLEOTIDE SEQUENCE</scope>
    <source>
        <strain evidence="2">20211129_DDA</strain>
        <tissue evidence="2">Liver</tissue>
    </source>
</reference>
<keyword evidence="3" id="KW-1185">Reference proteome</keyword>
<dbReference type="EMBL" id="JANPWB010000007">
    <property type="protein sequence ID" value="KAJ1170927.1"/>
    <property type="molecule type" value="Genomic_DNA"/>
</dbReference>
<name>A0AAV7T4P6_PLEWA</name>
<evidence type="ECO:0000256" key="1">
    <source>
        <dbReference type="SAM" id="MobiDB-lite"/>
    </source>
</evidence>